<dbReference type="HOGENOM" id="CLU_3144074_0_0_1"/>
<name>C8Z8I4_YEAS8</name>
<organism evidence="1 2">
    <name type="scientific">Saccharomyces cerevisiae (strain Lalvin EC1118 / Prise de mousse)</name>
    <name type="common">Baker's yeast</name>
    <dbReference type="NCBI Taxonomy" id="643680"/>
    <lineage>
        <taxon>Eukaryota</taxon>
        <taxon>Fungi</taxon>
        <taxon>Dikarya</taxon>
        <taxon>Ascomycota</taxon>
        <taxon>Saccharomycotina</taxon>
        <taxon>Saccharomycetes</taxon>
        <taxon>Saccharomycetales</taxon>
        <taxon>Saccharomycetaceae</taxon>
        <taxon>Saccharomyces</taxon>
    </lineage>
</organism>
<proteinExistence type="predicted"/>
<accession>C8Z8I4</accession>
<protein>
    <submittedName>
        <fullName evidence="1">EC1118_1G1_2289p</fullName>
    </submittedName>
</protein>
<evidence type="ECO:0000313" key="2">
    <source>
        <dbReference type="Proteomes" id="UP000000286"/>
    </source>
</evidence>
<evidence type="ECO:0000313" key="1">
    <source>
        <dbReference type="EMBL" id="CAY79700.1"/>
    </source>
</evidence>
<dbReference type="AlphaFoldDB" id="C8Z8I4"/>
<gene>
    <name evidence="1" type="ORF">EC1118_1G1_2289g</name>
</gene>
<dbReference type="Proteomes" id="UP000000286">
    <property type="component" value="Chromosome VII"/>
</dbReference>
<reference evidence="1 2" key="1">
    <citation type="journal article" date="2009" name="Proc. Natl. Acad. Sci. U.S.A.">
        <title>Eukaryote-to-eukaryote gene transfer events revealed by the genome sequence of the wine yeast Saccharomyces cerevisiae EC1118.</title>
        <authorList>
            <person name="Novo M."/>
            <person name="Bigey F."/>
            <person name="Beyne E."/>
            <person name="Galeote V."/>
            <person name="Gavory F."/>
            <person name="Mallet S."/>
            <person name="Cambot B."/>
            <person name="Legras J.L."/>
            <person name="Wincker P."/>
            <person name="Casaregola S."/>
            <person name="Dequin S."/>
        </authorList>
    </citation>
    <scope>NUCLEOTIDE SEQUENCE [LARGE SCALE GENOMIC DNA]</scope>
    <source>
        <strain evidence="2">Lalvin EC1118 / Prise de mousse</strain>
    </source>
</reference>
<sequence>MRSRVISSGRISQYSKLRNLVLYPSNTGPSNNRPCAGALGMYFLGPALK</sequence>
<dbReference type="EMBL" id="FN393070">
    <property type="protein sequence ID" value="CAY79700.1"/>
    <property type="molecule type" value="Genomic_DNA"/>
</dbReference>